<dbReference type="Gene3D" id="3.10.20.580">
    <property type="match status" value="1"/>
</dbReference>
<sequence>FSDDPTALKAAADLVESDLARLASEGVIDAHRIAQSVRRVVGRWVADKYRRRPMIIPTVIAVP</sequence>
<dbReference type="AlphaFoldDB" id="A0A5N5E1N8"/>
<evidence type="ECO:0000259" key="1">
    <source>
        <dbReference type="Pfam" id="PF17770"/>
    </source>
</evidence>
<dbReference type="Proteomes" id="UP000325576">
    <property type="component" value="Unassembled WGS sequence"/>
</dbReference>
<comment type="caution">
    <text evidence="2">The sequence shown here is derived from an EMBL/GenBank/DDBJ whole genome shotgun (WGS) entry which is preliminary data.</text>
</comment>
<evidence type="ECO:0000313" key="2">
    <source>
        <dbReference type="EMBL" id="KAB2584097.1"/>
    </source>
</evidence>
<organism evidence="2 3">
    <name type="scientific">Rhodococcus erythropolis</name>
    <name type="common">Arthrobacter picolinophilus</name>
    <dbReference type="NCBI Taxonomy" id="1833"/>
    <lineage>
        <taxon>Bacteria</taxon>
        <taxon>Bacillati</taxon>
        <taxon>Actinomycetota</taxon>
        <taxon>Actinomycetes</taxon>
        <taxon>Mycobacteriales</taxon>
        <taxon>Nocardiaceae</taxon>
        <taxon>Rhodococcus</taxon>
        <taxon>Rhodococcus erythropolis group</taxon>
    </lineage>
</organism>
<evidence type="ECO:0000313" key="3">
    <source>
        <dbReference type="Proteomes" id="UP000325576"/>
    </source>
</evidence>
<feature type="domain" description="Ribonuclease J C-terminal" evidence="1">
    <location>
        <begin position="7"/>
        <end position="62"/>
    </location>
</feature>
<name>A0A5N5E1N8_RHOER</name>
<dbReference type="EMBL" id="MRBO01000473">
    <property type="protein sequence ID" value="KAB2584097.1"/>
    <property type="molecule type" value="Genomic_DNA"/>
</dbReference>
<dbReference type="Pfam" id="PF17770">
    <property type="entry name" value="RNase_J_C"/>
    <property type="match status" value="1"/>
</dbReference>
<proteinExistence type="predicted"/>
<accession>A0A5N5E1N8</accession>
<dbReference type="InterPro" id="IPR041636">
    <property type="entry name" value="RNase_J_C"/>
</dbReference>
<gene>
    <name evidence="2" type="ORF">BS297_17330</name>
</gene>
<feature type="non-terminal residue" evidence="2">
    <location>
        <position position="1"/>
    </location>
</feature>
<protein>
    <recommendedName>
        <fullName evidence="1">Ribonuclease J C-terminal domain-containing protein</fullName>
    </recommendedName>
</protein>
<reference evidence="2 3" key="1">
    <citation type="journal article" date="2017" name="Poromechanics V (2013)">
        <title>Genomic Characterization of the Arsenic-Tolerant Actinobacterium, &lt;i&gt;Rhodococcus erythropolis&lt;/i&gt; S43.</title>
        <authorList>
            <person name="Retamal-Morales G."/>
            <person name="Mehnert M."/>
            <person name="Schwabe R."/>
            <person name="Tischler D."/>
            <person name="Schloemann M."/>
            <person name="Levican G.J."/>
        </authorList>
    </citation>
    <scope>NUCLEOTIDE SEQUENCE [LARGE SCALE GENOMIC DNA]</scope>
    <source>
        <strain evidence="2 3">S43</strain>
    </source>
</reference>